<dbReference type="EMBL" id="DS566041">
    <property type="status" value="NOT_ANNOTATED_CDS"/>
    <property type="molecule type" value="Genomic_DNA"/>
</dbReference>
<dbReference type="AlphaFoldDB" id="H3HCW3"/>
<sequence length="200" mass="22244">MSSLFGEEVAEYGADNSSPRMEDAVAAFEQSREEVVVPEPASVRVEQPPVLMKEEKEIKPKKRKETKVSSGETKVSGQSDHMVDVLLLQGPCSFVRNIWTGGDVKREELQQQIQDLADKLEIVVKNRNYDSETIILKMLLEAREDQVVVLCWNISLSQSPFIVHALELIRSRVIIVSPSNVEHGPLPANVVGVLSGKLGR</sequence>
<dbReference type="VEuPathDB" id="FungiDB:KRP23_1344"/>
<dbReference type="InParanoid" id="H3HCW3"/>
<feature type="region of interest" description="Disordered" evidence="1">
    <location>
        <begin position="47"/>
        <end position="75"/>
    </location>
</feature>
<evidence type="ECO:0000313" key="2">
    <source>
        <dbReference type="EnsemblProtists" id="Phyra95565"/>
    </source>
</evidence>
<proteinExistence type="predicted"/>
<dbReference type="VEuPathDB" id="FungiDB:KRP22_1291"/>
<dbReference type="Proteomes" id="UP000005238">
    <property type="component" value="Unassembled WGS sequence"/>
</dbReference>
<name>H3HCW3_PHYRM</name>
<accession>H3HCW3</accession>
<dbReference type="eggNOG" id="ENOG502SSIF">
    <property type="taxonomic scope" value="Eukaryota"/>
</dbReference>
<keyword evidence="3" id="KW-1185">Reference proteome</keyword>
<dbReference type="EnsemblProtists" id="Phyra95565">
    <property type="protein sequence ID" value="Phyra95565"/>
    <property type="gene ID" value="Phyra95565"/>
</dbReference>
<feature type="region of interest" description="Disordered" evidence="1">
    <location>
        <begin position="1"/>
        <end position="23"/>
    </location>
</feature>
<evidence type="ECO:0000256" key="1">
    <source>
        <dbReference type="SAM" id="MobiDB-lite"/>
    </source>
</evidence>
<reference evidence="3" key="1">
    <citation type="journal article" date="2006" name="Science">
        <title>Phytophthora genome sequences uncover evolutionary origins and mechanisms of pathogenesis.</title>
        <authorList>
            <person name="Tyler B.M."/>
            <person name="Tripathy S."/>
            <person name="Zhang X."/>
            <person name="Dehal P."/>
            <person name="Jiang R.H."/>
            <person name="Aerts A."/>
            <person name="Arredondo F.D."/>
            <person name="Baxter L."/>
            <person name="Bensasson D."/>
            <person name="Beynon J.L."/>
            <person name="Chapman J."/>
            <person name="Damasceno C.M."/>
            <person name="Dorrance A.E."/>
            <person name="Dou D."/>
            <person name="Dickerman A.W."/>
            <person name="Dubchak I.L."/>
            <person name="Garbelotto M."/>
            <person name="Gijzen M."/>
            <person name="Gordon S.G."/>
            <person name="Govers F."/>
            <person name="Grunwald N.J."/>
            <person name="Huang W."/>
            <person name="Ivors K.L."/>
            <person name="Jones R.W."/>
            <person name="Kamoun S."/>
            <person name="Krampis K."/>
            <person name="Lamour K.H."/>
            <person name="Lee M.K."/>
            <person name="McDonald W.H."/>
            <person name="Medina M."/>
            <person name="Meijer H.J."/>
            <person name="Nordberg E.K."/>
            <person name="Maclean D.J."/>
            <person name="Ospina-Giraldo M.D."/>
            <person name="Morris P.F."/>
            <person name="Phuntumart V."/>
            <person name="Putnam N.H."/>
            <person name="Rash S."/>
            <person name="Rose J.K."/>
            <person name="Sakihama Y."/>
            <person name="Salamov A.A."/>
            <person name="Savidor A."/>
            <person name="Scheuring C.F."/>
            <person name="Smith B.M."/>
            <person name="Sobral B.W."/>
            <person name="Terry A."/>
            <person name="Torto-Alalibo T.A."/>
            <person name="Win J."/>
            <person name="Xu Z."/>
            <person name="Zhang H."/>
            <person name="Grigoriev I.V."/>
            <person name="Rokhsar D.S."/>
            <person name="Boore J.L."/>
        </authorList>
    </citation>
    <scope>NUCLEOTIDE SEQUENCE [LARGE SCALE GENOMIC DNA]</scope>
    <source>
        <strain evidence="3">Pr102</strain>
    </source>
</reference>
<dbReference type="HOGENOM" id="CLU_065916_0_0_1"/>
<organism evidence="2 3">
    <name type="scientific">Phytophthora ramorum</name>
    <name type="common">Sudden oak death agent</name>
    <dbReference type="NCBI Taxonomy" id="164328"/>
    <lineage>
        <taxon>Eukaryota</taxon>
        <taxon>Sar</taxon>
        <taxon>Stramenopiles</taxon>
        <taxon>Oomycota</taxon>
        <taxon>Peronosporomycetes</taxon>
        <taxon>Peronosporales</taxon>
        <taxon>Peronosporaceae</taxon>
        <taxon>Phytophthora</taxon>
    </lineage>
</organism>
<protein>
    <submittedName>
        <fullName evidence="2">Uncharacterized protein</fullName>
    </submittedName>
</protein>
<reference evidence="2" key="2">
    <citation type="submission" date="2015-06" db="UniProtKB">
        <authorList>
            <consortium name="EnsemblProtists"/>
        </authorList>
    </citation>
    <scope>IDENTIFICATION</scope>
    <source>
        <strain evidence="2">Pr102</strain>
    </source>
</reference>
<evidence type="ECO:0000313" key="3">
    <source>
        <dbReference type="Proteomes" id="UP000005238"/>
    </source>
</evidence>